<dbReference type="Proteomes" id="UP000218231">
    <property type="component" value="Unassembled WGS sequence"/>
</dbReference>
<dbReference type="Pfam" id="PF19913">
    <property type="entry name" value="WCOB"/>
    <property type="match status" value="1"/>
</dbReference>
<evidence type="ECO:0000256" key="1">
    <source>
        <dbReference type="SAM" id="MobiDB-lite"/>
    </source>
</evidence>
<evidence type="ECO:0000259" key="3">
    <source>
        <dbReference type="Pfam" id="PF19913"/>
    </source>
</evidence>
<dbReference type="Pfam" id="PF20053">
    <property type="entry name" value="WC-rich"/>
    <property type="match status" value="1"/>
</dbReference>
<reference evidence="5 6" key="1">
    <citation type="journal article" date="2017" name="Curr. Biol.">
        <title>Genome architecture and evolution of a unichromosomal asexual nematode.</title>
        <authorList>
            <person name="Fradin H."/>
            <person name="Zegar C."/>
            <person name="Gutwein M."/>
            <person name="Lucas J."/>
            <person name="Kovtun M."/>
            <person name="Corcoran D."/>
            <person name="Baugh L.R."/>
            <person name="Kiontke K."/>
            <person name="Gunsalus K."/>
            <person name="Fitch D.H."/>
            <person name="Piano F."/>
        </authorList>
    </citation>
    <scope>NUCLEOTIDE SEQUENCE [LARGE SCALE GENOMIC DNA]</scope>
    <source>
        <strain evidence="5">PF1309</strain>
    </source>
</reference>
<dbReference type="GO" id="GO:0005789">
    <property type="term" value="C:endoplasmic reticulum membrane"/>
    <property type="evidence" value="ECO:0007669"/>
    <property type="project" value="TreeGrafter"/>
</dbReference>
<protein>
    <submittedName>
        <fullName evidence="5">Uncharacterized protein</fullName>
    </submittedName>
</protein>
<feature type="domain" description="Wolframin cysteine-rich" evidence="4">
    <location>
        <begin position="246"/>
        <end position="319"/>
    </location>
</feature>
<dbReference type="PANTHER" id="PTHR13098:SF3">
    <property type="entry name" value="WOLFRAMIN"/>
    <property type="match status" value="1"/>
</dbReference>
<dbReference type="STRING" id="2018661.A0A2A2J1Z2"/>
<dbReference type="EMBL" id="LIAE01010760">
    <property type="protein sequence ID" value="PAV55647.1"/>
    <property type="molecule type" value="Genomic_DNA"/>
</dbReference>
<feature type="transmembrane region" description="Helical" evidence="2">
    <location>
        <begin position="209"/>
        <end position="229"/>
    </location>
</feature>
<proteinExistence type="predicted"/>
<dbReference type="InterPro" id="IPR026209">
    <property type="entry name" value="Wolframin_fam"/>
</dbReference>
<dbReference type="GO" id="GO:0030968">
    <property type="term" value="P:endoplasmic reticulum unfolded protein response"/>
    <property type="evidence" value="ECO:0007669"/>
    <property type="project" value="TreeGrafter"/>
</dbReference>
<dbReference type="PANTHER" id="PTHR13098">
    <property type="entry name" value="WOLFRAMIN"/>
    <property type="match status" value="1"/>
</dbReference>
<evidence type="ECO:0000313" key="6">
    <source>
        <dbReference type="Proteomes" id="UP000218231"/>
    </source>
</evidence>
<dbReference type="InterPro" id="IPR045400">
    <property type="entry name" value="Wolframin_Cys-rich"/>
</dbReference>
<dbReference type="InterPro" id="IPR045461">
    <property type="entry name" value="Wolframin_OB_fold"/>
</dbReference>
<evidence type="ECO:0000256" key="2">
    <source>
        <dbReference type="SAM" id="Phobius"/>
    </source>
</evidence>
<dbReference type="AlphaFoldDB" id="A0A2A2J1Z2"/>
<comment type="caution">
    <text evidence="5">The sequence shown here is derived from an EMBL/GenBank/DDBJ whole genome shotgun (WGS) entry which is preliminary data.</text>
</comment>
<keyword evidence="2" id="KW-0472">Membrane</keyword>
<keyword evidence="6" id="KW-1185">Reference proteome</keyword>
<sequence length="421" mass="48362">MRRRGSDSSDYGRHDDEGPSEPGRRRGSDCDDRAFDHRMHSLYRALSKNNEPDELKKLVDNLEESGISQREMVERMIELADIEHAIDDPDLSTEQEPNQEEIPEDEEPSEAEQNFKATMRRLLRRRKFSGNKNKNQKKTTLLLKFDEVIEYLLTRMNDQWRNLAYAISLFKVLFSIFILASPLLIAKLYKKILATARTEGVSSSRSNKAKFLLLLVYIGSLFMAISFVYEGQMTFDPSVDATNMTWAEFDKHCLSSAANSIKTQISCSELKGTAINWKGTVQSIRVVNIENSFETLLTYLPDSISQAVRCFYDTSKSNDYGAVIKPNECSLTEHNVYTLEIEIAGPYGERYAMHSKGQLLLTASHVFIDMAKELDESDVVRFVAFFEQFPIFRYPPKLKLLQLECVLCKGINKHKNQHLRF</sequence>
<dbReference type="PRINTS" id="PR02060">
    <property type="entry name" value="WOLFFAMILY"/>
</dbReference>
<keyword evidence="2" id="KW-1133">Transmembrane helix</keyword>
<feature type="domain" description="Wolframin OB-fold" evidence="3">
    <location>
        <begin position="334"/>
        <end position="416"/>
    </location>
</feature>
<gene>
    <name evidence="5" type="ORF">WR25_01506</name>
</gene>
<feature type="region of interest" description="Disordered" evidence="1">
    <location>
        <begin position="1"/>
        <end position="33"/>
    </location>
</feature>
<feature type="region of interest" description="Disordered" evidence="1">
    <location>
        <begin position="86"/>
        <end position="113"/>
    </location>
</feature>
<dbReference type="GO" id="GO:0055074">
    <property type="term" value="P:calcium ion homeostasis"/>
    <property type="evidence" value="ECO:0007669"/>
    <property type="project" value="TreeGrafter"/>
</dbReference>
<organism evidence="5 6">
    <name type="scientific">Diploscapter pachys</name>
    <dbReference type="NCBI Taxonomy" id="2018661"/>
    <lineage>
        <taxon>Eukaryota</taxon>
        <taxon>Metazoa</taxon>
        <taxon>Ecdysozoa</taxon>
        <taxon>Nematoda</taxon>
        <taxon>Chromadorea</taxon>
        <taxon>Rhabditida</taxon>
        <taxon>Rhabditina</taxon>
        <taxon>Rhabditomorpha</taxon>
        <taxon>Rhabditoidea</taxon>
        <taxon>Rhabditidae</taxon>
        <taxon>Diploscapter</taxon>
    </lineage>
</organism>
<keyword evidence="2" id="KW-0812">Transmembrane</keyword>
<accession>A0A2A2J1Z2</accession>
<evidence type="ECO:0000259" key="4">
    <source>
        <dbReference type="Pfam" id="PF20053"/>
    </source>
</evidence>
<dbReference type="OrthoDB" id="5865303at2759"/>
<name>A0A2A2J1Z2_9BILA</name>
<feature type="transmembrane region" description="Helical" evidence="2">
    <location>
        <begin position="163"/>
        <end position="189"/>
    </location>
</feature>
<evidence type="ECO:0000313" key="5">
    <source>
        <dbReference type="EMBL" id="PAV55647.1"/>
    </source>
</evidence>
<feature type="compositionally biased region" description="Acidic residues" evidence="1">
    <location>
        <begin position="88"/>
        <end position="110"/>
    </location>
</feature>